<dbReference type="Pfam" id="PF00406">
    <property type="entry name" value="ADK"/>
    <property type="match status" value="1"/>
</dbReference>
<dbReference type="OMA" id="YTWHSQV"/>
<evidence type="ECO:0000256" key="2">
    <source>
        <dbReference type="ARBA" id="ARBA00012955"/>
    </source>
</evidence>
<evidence type="ECO:0000256" key="6">
    <source>
        <dbReference type="ARBA" id="ARBA00031517"/>
    </source>
</evidence>
<dbReference type="Gramene" id="OIS98181">
    <property type="protein sequence ID" value="OIS98181"/>
    <property type="gene ID" value="A4A49_23172"/>
</dbReference>
<name>A0A1J6HZE0_NICAT</name>
<dbReference type="STRING" id="49451.A0A1J6HZE0"/>
<dbReference type="Gene3D" id="3.40.50.300">
    <property type="entry name" value="P-loop containing nucleotide triphosphate hydrolases"/>
    <property type="match status" value="1"/>
</dbReference>
<evidence type="ECO:0000256" key="1">
    <source>
        <dbReference type="ARBA" id="ARBA00007220"/>
    </source>
</evidence>
<evidence type="ECO:0000313" key="9">
    <source>
        <dbReference type="Proteomes" id="UP000187609"/>
    </source>
</evidence>
<dbReference type="OrthoDB" id="439792at2759"/>
<dbReference type="InterPro" id="IPR033690">
    <property type="entry name" value="Adenylat_kinase_CS"/>
</dbReference>
<gene>
    <name evidence="8" type="ORF">A4A49_23172</name>
</gene>
<evidence type="ECO:0000256" key="5">
    <source>
        <dbReference type="ARBA" id="ARBA00022777"/>
    </source>
</evidence>
<dbReference type="PANTHER" id="PTHR23359">
    <property type="entry name" value="NUCLEOTIDE KINASE"/>
    <property type="match status" value="1"/>
</dbReference>
<evidence type="ECO:0000313" key="8">
    <source>
        <dbReference type="EMBL" id="OIS98181.1"/>
    </source>
</evidence>
<keyword evidence="5 7" id="KW-0418">Kinase</keyword>
<dbReference type="InterPro" id="IPR000850">
    <property type="entry name" value="Adenylat/UMP-CMP_kin"/>
</dbReference>
<keyword evidence="9" id="KW-1185">Reference proteome</keyword>
<evidence type="ECO:0000256" key="3">
    <source>
        <dbReference type="ARBA" id="ARBA00022679"/>
    </source>
</evidence>
<dbReference type="KEGG" id="nau:109233445"/>
<dbReference type="EMBL" id="MJEQ01037192">
    <property type="protein sequence ID" value="OIS98181.1"/>
    <property type="molecule type" value="Genomic_DNA"/>
</dbReference>
<protein>
    <recommendedName>
        <fullName evidence="2">adenylate kinase</fullName>
        <ecNumber evidence="2">2.7.4.3</ecNumber>
    </recommendedName>
    <alternativeName>
        <fullName evidence="6">ATP:AMP phosphotransferase</fullName>
    </alternativeName>
</protein>
<dbReference type="SMR" id="A0A1J6HZE0"/>
<proteinExistence type="inferred from homology"/>
<dbReference type="EC" id="2.7.4.3" evidence="2"/>
<dbReference type="PROSITE" id="PS00113">
    <property type="entry name" value="ADENYLATE_KINASE"/>
    <property type="match status" value="1"/>
</dbReference>
<keyword evidence="3 7" id="KW-0808">Transferase</keyword>
<dbReference type="InterPro" id="IPR027417">
    <property type="entry name" value="P-loop_NTPase"/>
</dbReference>
<dbReference type="SUPFAM" id="SSF52540">
    <property type="entry name" value="P-loop containing nucleoside triphosphate hydrolases"/>
    <property type="match status" value="1"/>
</dbReference>
<comment type="similarity">
    <text evidence="1 7">Belongs to the adenylate kinase family.</text>
</comment>
<evidence type="ECO:0000256" key="7">
    <source>
        <dbReference type="RuleBase" id="RU003330"/>
    </source>
</evidence>
<reference evidence="8" key="1">
    <citation type="submission" date="2016-11" db="EMBL/GenBank/DDBJ databases">
        <title>The genome of Nicotiana attenuata.</title>
        <authorList>
            <person name="Xu S."/>
            <person name="Brockmoeller T."/>
            <person name="Gaquerel E."/>
            <person name="Navarro A."/>
            <person name="Kuhl H."/>
            <person name="Gase K."/>
            <person name="Ling Z."/>
            <person name="Zhou W."/>
            <person name="Kreitzer C."/>
            <person name="Stanke M."/>
            <person name="Tang H."/>
            <person name="Lyons E."/>
            <person name="Pandey P."/>
            <person name="Pandey S.P."/>
            <person name="Timmermann B."/>
            <person name="Baldwin I.T."/>
        </authorList>
    </citation>
    <scope>NUCLEOTIDE SEQUENCE [LARGE SCALE GENOMIC DNA]</scope>
    <source>
        <strain evidence="8">UT</strain>
    </source>
</reference>
<sequence length="283" mass="31857">MALLSRLRAAAQPHIIRSSRRSYGSAAAQLDYDYDDDYEYYEETRVRPVVMEESEGSVPRRGVQWVIMGDPMAQRHVYAQWLSKLLDVPHISMGSLVRQELHPRSSLYKQIADAVNQGKLVPEDVIFGLLSERLEEGYCRGESGFILDGIPRSKIQAETLDKTVDIDLVLNLKCAESGMSKKDKSTGLYSPLEFLRRTSGINMSLQPEGGHFRPSSTMTDVSRKKLHVHAEQIKPLEEYYRKQRKLLDFQVAGGPGETWQGLLAALHLQHRNAVGSKQLSAGC</sequence>
<accession>A0A1J6HZE0</accession>
<dbReference type="GO" id="GO:0005524">
    <property type="term" value="F:ATP binding"/>
    <property type="evidence" value="ECO:0007669"/>
    <property type="project" value="InterPro"/>
</dbReference>
<dbReference type="GO" id="GO:0004017">
    <property type="term" value="F:AMP kinase activity"/>
    <property type="evidence" value="ECO:0007669"/>
    <property type="project" value="UniProtKB-EC"/>
</dbReference>
<evidence type="ECO:0000256" key="4">
    <source>
        <dbReference type="ARBA" id="ARBA00022741"/>
    </source>
</evidence>
<dbReference type="PRINTS" id="PR00094">
    <property type="entry name" value="ADENYLTKNASE"/>
</dbReference>
<dbReference type="CDD" id="cd01428">
    <property type="entry name" value="ADK"/>
    <property type="match status" value="1"/>
</dbReference>
<dbReference type="AlphaFoldDB" id="A0A1J6HZE0"/>
<organism evidence="8 9">
    <name type="scientific">Nicotiana attenuata</name>
    <name type="common">Coyote tobacco</name>
    <dbReference type="NCBI Taxonomy" id="49451"/>
    <lineage>
        <taxon>Eukaryota</taxon>
        <taxon>Viridiplantae</taxon>
        <taxon>Streptophyta</taxon>
        <taxon>Embryophyta</taxon>
        <taxon>Tracheophyta</taxon>
        <taxon>Spermatophyta</taxon>
        <taxon>Magnoliopsida</taxon>
        <taxon>eudicotyledons</taxon>
        <taxon>Gunneridae</taxon>
        <taxon>Pentapetalae</taxon>
        <taxon>asterids</taxon>
        <taxon>lamiids</taxon>
        <taxon>Solanales</taxon>
        <taxon>Solanaceae</taxon>
        <taxon>Nicotianoideae</taxon>
        <taxon>Nicotianeae</taxon>
        <taxon>Nicotiana</taxon>
    </lineage>
</organism>
<dbReference type="Proteomes" id="UP000187609">
    <property type="component" value="Unassembled WGS sequence"/>
</dbReference>
<keyword evidence="4" id="KW-0547">Nucleotide-binding</keyword>
<comment type="caution">
    <text evidence="8">The sequence shown here is derived from an EMBL/GenBank/DDBJ whole genome shotgun (WGS) entry which is preliminary data.</text>
</comment>